<feature type="signal peptide" evidence="1">
    <location>
        <begin position="1"/>
        <end position="19"/>
    </location>
</feature>
<keyword evidence="1" id="KW-0732">Signal</keyword>
<evidence type="ECO:0000256" key="1">
    <source>
        <dbReference type="SAM" id="SignalP"/>
    </source>
</evidence>
<reference evidence="2 3" key="1">
    <citation type="journal article" date="2025" name="Int. J. Syst. Evol. Microbiol.">
        <title>Desulfovibrio falkowii sp. nov., Porphyromonas miyakawae sp. nov., Mediterraneibacter flintii sp. nov. and Owariibacterium komagatae gen. nov., sp. nov., isolated from human faeces.</title>
        <authorList>
            <person name="Hamaguchi T."/>
            <person name="Ohara M."/>
            <person name="Hisatomi A."/>
            <person name="Sekiguchi K."/>
            <person name="Takeda J.I."/>
            <person name="Ueyama J."/>
            <person name="Ito M."/>
            <person name="Nishiwaki H."/>
            <person name="Ogi T."/>
            <person name="Hirayama M."/>
            <person name="Ohkuma M."/>
            <person name="Sakamoto M."/>
            <person name="Ohno K."/>
        </authorList>
    </citation>
    <scope>NUCLEOTIDE SEQUENCE [LARGE SCALE GENOMIC DNA]</scope>
    <source>
        <strain evidence="2 3">13CB8C</strain>
    </source>
</reference>
<dbReference type="EMBL" id="BAAFSG010000001">
    <property type="protein sequence ID" value="GAB1254600.1"/>
    <property type="molecule type" value="Genomic_DNA"/>
</dbReference>
<proteinExistence type="predicted"/>
<evidence type="ECO:0000313" key="2">
    <source>
        <dbReference type="EMBL" id="GAB1254600.1"/>
    </source>
</evidence>
<feature type="chain" id="PRO_5045909933" evidence="1">
    <location>
        <begin position="20"/>
        <end position="202"/>
    </location>
</feature>
<gene>
    <name evidence="2" type="ORF">Defa_20870</name>
</gene>
<organism evidence="2 3">
    <name type="scientific">Desulfovibrio falkowii</name>
    <dbReference type="NCBI Taxonomy" id="3136602"/>
    <lineage>
        <taxon>Bacteria</taxon>
        <taxon>Pseudomonadati</taxon>
        <taxon>Thermodesulfobacteriota</taxon>
        <taxon>Desulfovibrionia</taxon>
        <taxon>Desulfovibrionales</taxon>
        <taxon>Desulfovibrionaceae</taxon>
        <taxon>Desulfovibrio</taxon>
    </lineage>
</organism>
<name>A0ABQ0E9X1_9BACT</name>
<dbReference type="Proteomes" id="UP001628192">
    <property type="component" value="Unassembled WGS sequence"/>
</dbReference>
<evidence type="ECO:0000313" key="3">
    <source>
        <dbReference type="Proteomes" id="UP001628192"/>
    </source>
</evidence>
<sequence>MKKLFACLLFLLLALPAHAENKEEDDPPVYETLIIRPNIKNADNEAMPAIIEALTERIKAPAVLGDAAGKIIIEPTFASSLEYGTFSLEKYPQLKEYKEAVQESYAALKLLKQKPEFAQGGLNTPPGKEWKKRNDAFYKKYEHIQLPFGYENAFTDLNALASDYMYIRHAKNFSASSLNSWEETSFTFRHRIENTVNMAIDD</sequence>
<dbReference type="RefSeq" id="WP_407844859.1">
    <property type="nucleotide sequence ID" value="NZ_BAAFSG010000001.1"/>
</dbReference>
<comment type="caution">
    <text evidence="2">The sequence shown here is derived from an EMBL/GenBank/DDBJ whole genome shotgun (WGS) entry which is preliminary data.</text>
</comment>
<keyword evidence="3" id="KW-1185">Reference proteome</keyword>
<protein>
    <submittedName>
        <fullName evidence="2">Uncharacterized protein</fullName>
    </submittedName>
</protein>
<accession>A0ABQ0E9X1</accession>